<sequence>MRPGGRWLPTYALKVKKTNGRTVYGEMTPFTPSRHETLKISRQRIANSFLCSAGLSRRVNKATRSILRETYSEVGYGTAEHGSSAPARAVAQRLLSAARTLCEQNKKLINESSASQHAYSVDLAVRALHDLNVCTKQKLSKQKKFL</sequence>
<protein>
    <submittedName>
        <fullName evidence="1">Uncharacterized protein</fullName>
    </submittedName>
</protein>
<evidence type="ECO:0000313" key="1">
    <source>
        <dbReference type="EMBL" id="GBP84147.1"/>
    </source>
</evidence>
<name>A0A4C1ZC02_EUMVA</name>
<accession>A0A4C1ZC02</accession>
<dbReference type="Proteomes" id="UP000299102">
    <property type="component" value="Unassembled WGS sequence"/>
</dbReference>
<organism evidence="1 2">
    <name type="scientific">Eumeta variegata</name>
    <name type="common">Bagworm moth</name>
    <name type="synonym">Eumeta japonica</name>
    <dbReference type="NCBI Taxonomy" id="151549"/>
    <lineage>
        <taxon>Eukaryota</taxon>
        <taxon>Metazoa</taxon>
        <taxon>Ecdysozoa</taxon>
        <taxon>Arthropoda</taxon>
        <taxon>Hexapoda</taxon>
        <taxon>Insecta</taxon>
        <taxon>Pterygota</taxon>
        <taxon>Neoptera</taxon>
        <taxon>Endopterygota</taxon>
        <taxon>Lepidoptera</taxon>
        <taxon>Glossata</taxon>
        <taxon>Ditrysia</taxon>
        <taxon>Tineoidea</taxon>
        <taxon>Psychidae</taxon>
        <taxon>Oiketicinae</taxon>
        <taxon>Eumeta</taxon>
    </lineage>
</organism>
<dbReference type="AlphaFoldDB" id="A0A4C1ZC02"/>
<keyword evidence="2" id="KW-1185">Reference proteome</keyword>
<comment type="caution">
    <text evidence="1">The sequence shown here is derived from an EMBL/GenBank/DDBJ whole genome shotgun (WGS) entry which is preliminary data.</text>
</comment>
<reference evidence="1 2" key="1">
    <citation type="journal article" date="2019" name="Commun. Biol.">
        <title>The bagworm genome reveals a unique fibroin gene that provides high tensile strength.</title>
        <authorList>
            <person name="Kono N."/>
            <person name="Nakamura H."/>
            <person name="Ohtoshi R."/>
            <person name="Tomita M."/>
            <person name="Numata K."/>
            <person name="Arakawa K."/>
        </authorList>
    </citation>
    <scope>NUCLEOTIDE SEQUENCE [LARGE SCALE GENOMIC DNA]</scope>
</reference>
<proteinExistence type="predicted"/>
<dbReference type="EMBL" id="BGZK01001661">
    <property type="protein sequence ID" value="GBP84147.1"/>
    <property type="molecule type" value="Genomic_DNA"/>
</dbReference>
<evidence type="ECO:0000313" key="2">
    <source>
        <dbReference type="Proteomes" id="UP000299102"/>
    </source>
</evidence>
<gene>
    <name evidence="1" type="ORF">EVAR_63302_1</name>
</gene>